<dbReference type="PROSITE" id="PS51192">
    <property type="entry name" value="HELICASE_ATP_BIND_1"/>
    <property type="match status" value="1"/>
</dbReference>
<dbReference type="AlphaFoldDB" id="A0A3R9DWT3"/>
<dbReference type="SMART" id="SM00490">
    <property type="entry name" value="HELICc"/>
    <property type="match status" value="1"/>
</dbReference>
<keyword evidence="4" id="KW-0067">ATP-binding</keyword>
<dbReference type="InterPro" id="IPR049730">
    <property type="entry name" value="SNF2/RAD54-like_C"/>
</dbReference>
<dbReference type="Pfam" id="PF12419">
    <property type="entry name" value="DUF3670"/>
    <property type="match status" value="1"/>
</dbReference>
<dbReference type="RefSeq" id="WP_125315663.1">
    <property type="nucleotide sequence ID" value="NZ_RSEC01000062.1"/>
</dbReference>
<dbReference type="Gene3D" id="3.40.50.300">
    <property type="entry name" value="P-loop containing nucleotide triphosphate hydrolases"/>
    <property type="match status" value="1"/>
</dbReference>
<keyword evidence="5" id="KW-1185">Reference proteome</keyword>
<reference evidence="4 5" key="1">
    <citation type="submission" date="2018-12" db="EMBL/GenBank/DDBJ databases">
        <title>Amycolatopsis eburnea sp. nov. actinomycete associate with arbuscular mycorrhiza fungal spore.</title>
        <authorList>
            <person name="Lumyong S."/>
            <person name="Chaiya L."/>
        </authorList>
    </citation>
    <scope>NUCLEOTIDE SEQUENCE [LARGE SCALE GENOMIC DNA]</scope>
    <source>
        <strain evidence="4 5">GLM-1</strain>
    </source>
</reference>
<dbReference type="PROSITE" id="PS51194">
    <property type="entry name" value="HELICASE_CTER"/>
    <property type="match status" value="1"/>
</dbReference>
<keyword evidence="1" id="KW-0378">Hydrolase</keyword>
<dbReference type="InterPro" id="IPR001650">
    <property type="entry name" value="Helicase_C-like"/>
</dbReference>
<dbReference type="FunFam" id="3.40.50.10810:FF:000031">
    <property type="entry name" value="Helicase, SNF2/RAD54 family"/>
    <property type="match status" value="1"/>
</dbReference>
<dbReference type="InterPro" id="IPR022138">
    <property type="entry name" value="DUF3670"/>
</dbReference>
<keyword evidence="4" id="KW-0547">Nucleotide-binding</keyword>
<dbReference type="Gene3D" id="3.40.50.10810">
    <property type="entry name" value="Tandem AAA-ATPase domain"/>
    <property type="match status" value="1"/>
</dbReference>
<dbReference type="Pfam" id="PF00176">
    <property type="entry name" value="SNF2-rel_dom"/>
    <property type="match status" value="1"/>
</dbReference>
<feature type="domain" description="Helicase C-terminal" evidence="3">
    <location>
        <begin position="759"/>
        <end position="909"/>
    </location>
</feature>
<evidence type="ECO:0000256" key="1">
    <source>
        <dbReference type="ARBA" id="ARBA00022801"/>
    </source>
</evidence>
<dbReference type="OrthoDB" id="9760715at2"/>
<sequence>MEFSADTQATYLPADPPREGVLALWGDDVAGGTTIELVLPRGAKFARTKVDAELVPLERALPRLLAVGEGASPAVAAWSAAVNAGVNLVARGRLRPAASPAGAAAWRIGPLDAADEELLRGLAGALPPEAYALPLTGLKRIRLHSPDSLVRALWDATADLLVRSPAAPVGAGDPAFAAREPALLGPDGAAWLAELEAREPRGVQVLLRVEGLDDDTFAGVLAVRSLAEPSLVVEAATLWDAPDAVLNRLGDQVETQLLLGLRRGARAWAPLGRVLAEPAPASLLLSDEEVVDLLTDGARELGGAGIEVLWSKGLFAGEVKAKASATQAPASVAGPEFALRSLLEFRWQLSLGGEQLTAAEVAALAEAKRPLVRLRGQWVRVDPQLLARVRGRPRKLEAAEALAAALTGELDLDGERVEFAPPPALGGLASRIRDRADAAIPAPPGLQATLRPYQQAGLSWLATMTELGLGACLADDMGLGKTIQLIALHLHRRELARPPALTGAEPASTAGGPTLVLCPTSLLGNWEREFARFAPEIPVRRFHGGSRHLDDLAPDEVVLATYGVLRRDRETLSEVDWGLVAADEAQHVKNPLSATAKELRKIPARAKVALTGTPVENRLTELWSIVDWTTPGLLGPLDRFRRTVAKPIERDRDKEVTERLAATVRPFLLRRRKTDPDIAPELPPKTETDRFVPLTAEQTTLYEAVVRENLAEIRESQGIKRRGQVLQLLTELKQICNHPAQFLKEPHGALTGRSGKLAAFEELLDVILDEGESVLVFSQYVQLCRLLERRLKDRGLPTEVLSGDSSPSKRQDMVDRFQAGEIPVFLLSLKAGGVGLNLTRATHVIHYDRWWNPAVEDQATDRAYRIGQDRPVQVHRLIAEGTLEERIAEVLEKKRGLAESIVGAGEDWITELSDDALADLVRLGSG</sequence>
<dbReference type="Proteomes" id="UP000267081">
    <property type="component" value="Unassembled WGS sequence"/>
</dbReference>
<accession>A0A3R9DWT3</accession>
<dbReference type="FunFam" id="3.40.50.300:FF:000533">
    <property type="entry name" value="Helicase, Snf2 family"/>
    <property type="match status" value="1"/>
</dbReference>
<evidence type="ECO:0000313" key="4">
    <source>
        <dbReference type="EMBL" id="RSD08439.1"/>
    </source>
</evidence>
<dbReference type="Pfam" id="PF00271">
    <property type="entry name" value="Helicase_C"/>
    <property type="match status" value="1"/>
</dbReference>
<dbReference type="GO" id="GO:0005524">
    <property type="term" value="F:ATP binding"/>
    <property type="evidence" value="ECO:0007669"/>
    <property type="project" value="InterPro"/>
</dbReference>
<evidence type="ECO:0000259" key="2">
    <source>
        <dbReference type="PROSITE" id="PS51192"/>
    </source>
</evidence>
<dbReference type="SMART" id="SM00487">
    <property type="entry name" value="DEXDc"/>
    <property type="match status" value="1"/>
</dbReference>
<feature type="domain" description="Helicase ATP-binding" evidence="2">
    <location>
        <begin position="462"/>
        <end position="632"/>
    </location>
</feature>
<gene>
    <name evidence="4" type="ORF">EIY87_42500</name>
</gene>
<dbReference type="InterPro" id="IPR000330">
    <property type="entry name" value="SNF2_N"/>
</dbReference>
<dbReference type="SUPFAM" id="SSF52540">
    <property type="entry name" value="P-loop containing nucleoside triphosphate hydrolases"/>
    <property type="match status" value="2"/>
</dbReference>
<name>A0A3R9DWT3_9PSEU</name>
<dbReference type="CDD" id="cd18793">
    <property type="entry name" value="SF2_C_SNF"/>
    <property type="match status" value="1"/>
</dbReference>
<keyword evidence="4" id="KW-0347">Helicase</keyword>
<proteinExistence type="predicted"/>
<dbReference type="GO" id="GO:0016787">
    <property type="term" value="F:hydrolase activity"/>
    <property type="evidence" value="ECO:0007669"/>
    <property type="project" value="UniProtKB-KW"/>
</dbReference>
<evidence type="ECO:0000259" key="3">
    <source>
        <dbReference type="PROSITE" id="PS51194"/>
    </source>
</evidence>
<evidence type="ECO:0000313" key="5">
    <source>
        <dbReference type="Proteomes" id="UP000267081"/>
    </source>
</evidence>
<dbReference type="EMBL" id="RSEC01000062">
    <property type="protein sequence ID" value="RSD08439.1"/>
    <property type="molecule type" value="Genomic_DNA"/>
</dbReference>
<organism evidence="4 5">
    <name type="scientific">Amycolatopsis eburnea</name>
    <dbReference type="NCBI Taxonomy" id="2267691"/>
    <lineage>
        <taxon>Bacteria</taxon>
        <taxon>Bacillati</taxon>
        <taxon>Actinomycetota</taxon>
        <taxon>Actinomycetes</taxon>
        <taxon>Pseudonocardiales</taxon>
        <taxon>Pseudonocardiaceae</taxon>
        <taxon>Amycolatopsis</taxon>
    </lineage>
</organism>
<dbReference type="PANTHER" id="PTHR10799">
    <property type="entry name" value="SNF2/RAD54 HELICASE FAMILY"/>
    <property type="match status" value="1"/>
</dbReference>
<dbReference type="InterPro" id="IPR027417">
    <property type="entry name" value="P-loop_NTPase"/>
</dbReference>
<protein>
    <submittedName>
        <fullName evidence="4">DEAD/DEAH box helicase</fullName>
    </submittedName>
</protein>
<dbReference type="InterPro" id="IPR014001">
    <property type="entry name" value="Helicase_ATP-bd"/>
</dbReference>
<comment type="caution">
    <text evidence="4">The sequence shown here is derived from an EMBL/GenBank/DDBJ whole genome shotgun (WGS) entry which is preliminary data.</text>
</comment>
<dbReference type="InterPro" id="IPR038718">
    <property type="entry name" value="SNF2-like_sf"/>
</dbReference>
<dbReference type="GO" id="GO:0004386">
    <property type="term" value="F:helicase activity"/>
    <property type="evidence" value="ECO:0007669"/>
    <property type="project" value="UniProtKB-KW"/>
</dbReference>